<comment type="subcellular location">
    <subcellularLocation>
        <location evidence="2">Periplasm</location>
    </subcellularLocation>
</comment>
<keyword evidence="3" id="KW-0813">Transport</keyword>
<evidence type="ECO:0000256" key="9">
    <source>
        <dbReference type="SAM" id="SignalP"/>
    </source>
</evidence>
<evidence type="ECO:0000259" key="13">
    <source>
        <dbReference type="Pfam" id="PF07833"/>
    </source>
</evidence>
<dbReference type="InterPro" id="IPR035668">
    <property type="entry name" value="Amicyanin"/>
</dbReference>
<keyword evidence="8" id="KW-0186">Copper</keyword>
<evidence type="ECO:0000256" key="4">
    <source>
        <dbReference type="ARBA" id="ARBA00022723"/>
    </source>
</evidence>
<feature type="domain" description="Blue (type 1) copper" evidence="10">
    <location>
        <begin position="521"/>
        <end position="598"/>
    </location>
</feature>
<keyword evidence="4" id="KW-0479">Metal-binding</keyword>
<evidence type="ECO:0000313" key="14">
    <source>
        <dbReference type="EMBL" id="MFC5531193.1"/>
    </source>
</evidence>
<gene>
    <name evidence="14" type="ORF">ACFPQ4_17370</name>
</gene>
<protein>
    <submittedName>
        <fullName evidence="14">Multicopper oxidase domain-containing protein</fullName>
    </submittedName>
</protein>
<keyword evidence="9" id="KW-0732">Signal</keyword>
<keyword evidence="7" id="KW-0560">Oxidoreductase</keyword>
<dbReference type="InterPro" id="IPR011707">
    <property type="entry name" value="Cu-oxidase-like_N"/>
</dbReference>
<dbReference type="InterPro" id="IPR036582">
    <property type="entry name" value="Mao_N_sf"/>
</dbReference>
<feature type="domain" description="Copper amine oxidase-like N-terminal" evidence="13">
    <location>
        <begin position="376"/>
        <end position="479"/>
    </location>
</feature>
<dbReference type="RefSeq" id="WP_378113135.1">
    <property type="nucleotide sequence ID" value="NZ_JBHSNC010000051.1"/>
</dbReference>
<evidence type="ECO:0000256" key="7">
    <source>
        <dbReference type="ARBA" id="ARBA00023002"/>
    </source>
</evidence>
<feature type="domain" description="Plastocyanin-like" evidence="12">
    <location>
        <begin position="93"/>
        <end position="191"/>
    </location>
</feature>
<dbReference type="SUPFAM" id="SSF55383">
    <property type="entry name" value="Copper amine oxidase, domain N"/>
    <property type="match status" value="1"/>
</dbReference>
<dbReference type="PRINTS" id="PR00155">
    <property type="entry name" value="AMICYANIN"/>
</dbReference>
<sequence>MISFKNRALWAAVASAIVAAVIAVAITRAADRPSGNDAQAAEETAVAQQSGTTTGEVKSFHLYATDGYLTLPGGESVYVWGYSLNNEQGTAVYPAPTLEVNEGDQVEVTLTNIGPAKTGIKRLAHTIHFHGLDVDQANDGVPETSQALLVGDSFTYRFTATHAGTYFYHCHVDTVEHLQMGMHGAFIVNAKDGVKTAWTGGPAYDKEYVMELNEIDPVWHKAVENGEPYDRTIFHPTYFTINGKAFPDTGGDPTTEITGDVGDHILVRLINAGYQPHSMHLHGHHFEVIASDGRPLEQRLDKDTIEIAPGERYDLLITFTQSGTYPFHSHTITDNMNNGVYPGGIHTMVDIAPADDANAVGVKKIGMKLDQPSATIDGKAAPMNVAPRAVDNTAYVPLNFIVQQLGGEVTPSETDGSIIYANDKTSIQMWSDRDLVVIDGRASARKTPLIDDQGIMLIALPFVSDMLGAGAKADYDAKSGDITIAAVPVALPVAKGMAGMDHGDHSDGGEVSSPDVSGIVVSMKDMLFAPVELKVKVGDTVTWVNDDPVVHSLADLGGAFDSGSIPPGGTWSYTFKDQVTYDYYCSIHPLMTGKLIVE</sequence>
<dbReference type="InterPro" id="IPR002386">
    <property type="entry name" value="Amicyanin/Pseudoazurin"/>
</dbReference>
<evidence type="ECO:0000259" key="10">
    <source>
        <dbReference type="Pfam" id="PF00127"/>
    </source>
</evidence>
<proteinExistence type="predicted"/>
<keyword evidence="6" id="KW-0249">Electron transport</keyword>
<evidence type="ECO:0000256" key="2">
    <source>
        <dbReference type="ARBA" id="ARBA00004418"/>
    </source>
</evidence>
<evidence type="ECO:0000256" key="1">
    <source>
        <dbReference type="ARBA" id="ARBA00001935"/>
    </source>
</evidence>
<keyword evidence="5" id="KW-0574">Periplasm</keyword>
<dbReference type="Pfam" id="PF07833">
    <property type="entry name" value="Cu_amine_oxidN1"/>
    <property type="match status" value="1"/>
</dbReference>
<feature type="chain" id="PRO_5045614157" evidence="9">
    <location>
        <begin position="26"/>
        <end position="598"/>
    </location>
</feature>
<evidence type="ECO:0000259" key="11">
    <source>
        <dbReference type="Pfam" id="PF00394"/>
    </source>
</evidence>
<dbReference type="InterPro" id="IPR000923">
    <property type="entry name" value="BlueCu_1"/>
</dbReference>
<reference evidence="15" key="1">
    <citation type="journal article" date="2019" name="Int. J. Syst. Evol. Microbiol.">
        <title>The Global Catalogue of Microorganisms (GCM) 10K type strain sequencing project: providing services to taxonomists for standard genome sequencing and annotation.</title>
        <authorList>
            <consortium name="The Broad Institute Genomics Platform"/>
            <consortium name="The Broad Institute Genome Sequencing Center for Infectious Disease"/>
            <person name="Wu L."/>
            <person name="Ma J."/>
        </authorList>
    </citation>
    <scope>NUCLEOTIDE SEQUENCE [LARGE SCALE GENOMIC DNA]</scope>
    <source>
        <strain evidence="15">CGMCC 1.18578</strain>
    </source>
</reference>
<dbReference type="InterPro" id="IPR045087">
    <property type="entry name" value="Cu-oxidase_fam"/>
</dbReference>
<dbReference type="Gene3D" id="2.60.40.420">
    <property type="entry name" value="Cupredoxins - blue copper proteins"/>
    <property type="match status" value="2"/>
</dbReference>
<dbReference type="InterPro" id="IPR001117">
    <property type="entry name" value="Cu-oxidase_2nd"/>
</dbReference>
<evidence type="ECO:0000259" key="12">
    <source>
        <dbReference type="Pfam" id="PF07732"/>
    </source>
</evidence>
<comment type="caution">
    <text evidence="14">The sequence shown here is derived from an EMBL/GenBank/DDBJ whole genome shotgun (WGS) entry which is preliminary data.</text>
</comment>
<dbReference type="CDD" id="cd04202">
    <property type="entry name" value="CuRO_D2_2dMcoN_like"/>
    <property type="match status" value="1"/>
</dbReference>
<dbReference type="Pfam" id="PF07732">
    <property type="entry name" value="Cu-oxidase_3"/>
    <property type="match status" value="1"/>
</dbReference>
<evidence type="ECO:0000256" key="6">
    <source>
        <dbReference type="ARBA" id="ARBA00022982"/>
    </source>
</evidence>
<dbReference type="PANTHER" id="PTHR11709:SF394">
    <property type="entry name" value="FI03373P-RELATED"/>
    <property type="match status" value="1"/>
</dbReference>
<feature type="signal peptide" evidence="9">
    <location>
        <begin position="1"/>
        <end position="25"/>
    </location>
</feature>
<keyword evidence="15" id="KW-1185">Reference proteome</keyword>
<evidence type="ECO:0000313" key="15">
    <source>
        <dbReference type="Proteomes" id="UP001596108"/>
    </source>
</evidence>
<comment type="cofactor">
    <cofactor evidence="1">
        <name>Cu cation</name>
        <dbReference type="ChEBI" id="CHEBI:23378"/>
    </cofactor>
</comment>
<dbReference type="InterPro" id="IPR012854">
    <property type="entry name" value="Cu_amine_oxidase-like_N"/>
</dbReference>
<accession>A0ABW0R1S3</accession>
<dbReference type="InterPro" id="IPR008972">
    <property type="entry name" value="Cupredoxin"/>
</dbReference>
<organism evidence="14 15">
    <name type="scientific">Cohnella yongneupensis</name>
    <dbReference type="NCBI Taxonomy" id="425006"/>
    <lineage>
        <taxon>Bacteria</taxon>
        <taxon>Bacillati</taxon>
        <taxon>Bacillota</taxon>
        <taxon>Bacilli</taxon>
        <taxon>Bacillales</taxon>
        <taxon>Paenibacillaceae</taxon>
        <taxon>Cohnella</taxon>
    </lineage>
</organism>
<dbReference type="CDD" id="cd13921">
    <property type="entry name" value="Amicyanin"/>
    <property type="match status" value="1"/>
</dbReference>
<dbReference type="Pfam" id="PF00394">
    <property type="entry name" value="Cu-oxidase"/>
    <property type="match status" value="1"/>
</dbReference>
<name>A0ABW0R1S3_9BACL</name>
<dbReference type="PANTHER" id="PTHR11709">
    <property type="entry name" value="MULTI-COPPER OXIDASE"/>
    <property type="match status" value="1"/>
</dbReference>
<dbReference type="Pfam" id="PF00127">
    <property type="entry name" value="Copper-bind"/>
    <property type="match status" value="1"/>
</dbReference>
<dbReference type="SUPFAM" id="SSF49503">
    <property type="entry name" value="Cupredoxins"/>
    <property type="match status" value="3"/>
</dbReference>
<dbReference type="Gene3D" id="3.30.457.10">
    <property type="entry name" value="Copper amine oxidase-like, N-terminal domain"/>
    <property type="match status" value="1"/>
</dbReference>
<evidence type="ECO:0000256" key="5">
    <source>
        <dbReference type="ARBA" id="ARBA00022764"/>
    </source>
</evidence>
<evidence type="ECO:0000256" key="3">
    <source>
        <dbReference type="ARBA" id="ARBA00022448"/>
    </source>
</evidence>
<dbReference type="Proteomes" id="UP001596108">
    <property type="component" value="Unassembled WGS sequence"/>
</dbReference>
<dbReference type="EMBL" id="JBHSNC010000051">
    <property type="protein sequence ID" value="MFC5531193.1"/>
    <property type="molecule type" value="Genomic_DNA"/>
</dbReference>
<evidence type="ECO:0000256" key="8">
    <source>
        <dbReference type="ARBA" id="ARBA00023008"/>
    </source>
</evidence>
<feature type="domain" description="Plastocyanin-like" evidence="11">
    <location>
        <begin position="222"/>
        <end position="337"/>
    </location>
</feature>